<dbReference type="InterPro" id="IPR036236">
    <property type="entry name" value="Znf_C2H2_sf"/>
</dbReference>
<gene>
    <name evidence="10" type="primary">TAC1</name>
    <name evidence="10" type="ORF">AXF42_Ash016887</name>
</gene>
<evidence type="ECO:0000313" key="10">
    <source>
        <dbReference type="EMBL" id="PKA45861.1"/>
    </source>
</evidence>
<keyword evidence="3 8" id="KW-0863">Zinc-finger</keyword>
<keyword evidence="11" id="KW-1185">Reference proteome</keyword>
<evidence type="ECO:0000259" key="9">
    <source>
        <dbReference type="PROSITE" id="PS50157"/>
    </source>
</evidence>
<dbReference type="GO" id="GO:0008270">
    <property type="term" value="F:zinc ion binding"/>
    <property type="evidence" value="ECO:0007669"/>
    <property type="project" value="UniProtKB-KW"/>
</dbReference>
<keyword evidence="4" id="KW-0862">Zinc</keyword>
<evidence type="ECO:0000256" key="2">
    <source>
        <dbReference type="ARBA" id="ARBA00022723"/>
    </source>
</evidence>
<dbReference type="Gene3D" id="3.30.160.60">
    <property type="entry name" value="Classic Zinc Finger"/>
    <property type="match status" value="1"/>
</dbReference>
<dbReference type="AlphaFoldDB" id="A0A2H9ZRE3"/>
<feature type="domain" description="C2H2-type" evidence="9">
    <location>
        <begin position="25"/>
        <end position="52"/>
    </location>
</feature>
<evidence type="ECO:0000256" key="1">
    <source>
        <dbReference type="ARBA" id="ARBA00004123"/>
    </source>
</evidence>
<keyword evidence="5" id="KW-0805">Transcription regulation</keyword>
<dbReference type="InterPro" id="IPR013087">
    <property type="entry name" value="Znf_C2H2_type"/>
</dbReference>
<evidence type="ECO:0000256" key="6">
    <source>
        <dbReference type="ARBA" id="ARBA00023163"/>
    </source>
</evidence>
<evidence type="ECO:0000256" key="8">
    <source>
        <dbReference type="PROSITE-ProRule" id="PRU00042"/>
    </source>
</evidence>
<evidence type="ECO:0000256" key="3">
    <source>
        <dbReference type="ARBA" id="ARBA00022771"/>
    </source>
</evidence>
<dbReference type="PANTHER" id="PTHR45801:SF117">
    <property type="entry name" value="OS07G0417400 PROTEIN"/>
    <property type="match status" value="1"/>
</dbReference>
<dbReference type="Proteomes" id="UP000236161">
    <property type="component" value="Unassembled WGS sequence"/>
</dbReference>
<sequence length="162" mass="17974">MEAHAPVSPEPPSGENNCGRRRRFYLCIFCKQGFSRGQALGGHMNIHRRDRAKMKPLKAEDDDYIRHGYHANYHFKRVNNLGSPALCFNAATSGARGVKVAAVYDRRRLPELGISGEELKLGLSVNEDHQDRVVLVRFSSPSPRSTGIAACARGCTRLRLAA</sequence>
<reference evidence="10 11" key="1">
    <citation type="journal article" date="2017" name="Nature">
        <title>The Apostasia genome and the evolution of orchids.</title>
        <authorList>
            <person name="Zhang G.Q."/>
            <person name="Liu K.W."/>
            <person name="Li Z."/>
            <person name="Lohaus R."/>
            <person name="Hsiao Y.Y."/>
            <person name="Niu S.C."/>
            <person name="Wang J.Y."/>
            <person name="Lin Y.C."/>
            <person name="Xu Q."/>
            <person name="Chen L.J."/>
            <person name="Yoshida K."/>
            <person name="Fujiwara S."/>
            <person name="Wang Z.W."/>
            <person name="Zhang Y.Q."/>
            <person name="Mitsuda N."/>
            <person name="Wang M."/>
            <person name="Liu G.H."/>
            <person name="Pecoraro L."/>
            <person name="Huang H.X."/>
            <person name="Xiao X.J."/>
            <person name="Lin M."/>
            <person name="Wu X.Y."/>
            <person name="Wu W.L."/>
            <person name="Chen Y.Y."/>
            <person name="Chang S.B."/>
            <person name="Sakamoto S."/>
            <person name="Ohme-Takagi M."/>
            <person name="Yagi M."/>
            <person name="Zeng S.J."/>
            <person name="Shen C.Y."/>
            <person name="Yeh C.M."/>
            <person name="Luo Y.B."/>
            <person name="Tsai W.C."/>
            <person name="Van de Peer Y."/>
            <person name="Liu Z.J."/>
        </authorList>
    </citation>
    <scope>NUCLEOTIDE SEQUENCE [LARGE SCALE GENOMIC DNA]</scope>
    <source>
        <strain evidence="11">cv. Shenzhen</strain>
        <tissue evidence="10">Stem</tissue>
    </source>
</reference>
<keyword evidence="7" id="KW-0539">Nucleus</keyword>
<protein>
    <submittedName>
        <fullName evidence="10">Transcriptional regulator TAC1</fullName>
    </submittedName>
</protein>
<dbReference type="SUPFAM" id="SSF57667">
    <property type="entry name" value="beta-beta-alpha zinc fingers"/>
    <property type="match status" value="1"/>
</dbReference>
<dbReference type="STRING" id="1088818.A0A2H9ZRE3"/>
<accession>A0A2H9ZRE3</accession>
<organism evidence="10 11">
    <name type="scientific">Apostasia shenzhenica</name>
    <dbReference type="NCBI Taxonomy" id="1088818"/>
    <lineage>
        <taxon>Eukaryota</taxon>
        <taxon>Viridiplantae</taxon>
        <taxon>Streptophyta</taxon>
        <taxon>Embryophyta</taxon>
        <taxon>Tracheophyta</taxon>
        <taxon>Spermatophyta</taxon>
        <taxon>Magnoliopsida</taxon>
        <taxon>Liliopsida</taxon>
        <taxon>Asparagales</taxon>
        <taxon>Orchidaceae</taxon>
        <taxon>Apostasioideae</taxon>
        <taxon>Apostasia</taxon>
    </lineage>
</organism>
<dbReference type="InterPro" id="IPR052426">
    <property type="entry name" value="Plant_dev_regulator"/>
</dbReference>
<name>A0A2H9ZRE3_9ASPA</name>
<evidence type="ECO:0000256" key="7">
    <source>
        <dbReference type="ARBA" id="ARBA00023242"/>
    </source>
</evidence>
<dbReference type="PANTHER" id="PTHR45801">
    <property type="entry name" value="OS07G0101800 PROTEIN"/>
    <property type="match status" value="1"/>
</dbReference>
<keyword evidence="2" id="KW-0479">Metal-binding</keyword>
<evidence type="ECO:0000256" key="4">
    <source>
        <dbReference type="ARBA" id="ARBA00022833"/>
    </source>
</evidence>
<dbReference type="PROSITE" id="PS00028">
    <property type="entry name" value="ZINC_FINGER_C2H2_1"/>
    <property type="match status" value="1"/>
</dbReference>
<dbReference type="EMBL" id="KZ454678">
    <property type="protein sequence ID" value="PKA45861.1"/>
    <property type="molecule type" value="Genomic_DNA"/>
</dbReference>
<proteinExistence type="predicted"/>
<keyword evidence="6" id="KW-0804">Transcription</keyword>
<comment type="subcellular location">
    <subcellularLocation>
        <location evidence="1">Nucleus</location>
    </subcellularLocation>
</comment>
<dbReference type="OrthoDB" id="780709at2759"/>
<dbReference type="GO" id="GO:0005634">
    <property type="term" value="C:nucleus"/>
    <property type="evidence" value="ECO:0007669"/>
    <property type="project" value="UniProtKB-SubCell"/>
</dbReference>
<dbReference type="PROSITE" id="PS50157">
    <property type="entry name" value="ZINC_FINGER_C2H2_2"/>
    <property type="match status" value="1"/>
</dbReference>
<evidence type="ECO:0000313" key="11">
    <source>
        <dbReference type="Proteomes" id="UP000236161"/>
    </source>
</evidence>
<evidence type="ECO:0000256" key="5">
    <source>
        <dbReference type="ARBA" id="ARBA00023015"/>
    </source>
</evidence>